<reference evidence="1 2" key="1">
    <citation type="submission" date="2023-01" db="EMBL/GenBank/DDBJ databases">
        <title>Analysis of 21 Apiospora genomes using comparative genomics revels a genus with tremendous synthesis potential of carbohydrate active enzymes and secondary metabolites.</title>
        <authorList>
            <person name="Sorensen T."/>
        </authorList>
    </citation>
    <scope>NUCLEOTIDE SEQUENCE [LARGE SCALE GENOMIC DNA]</scope>
    <source>
        <strain evidence="1 2">CBS 114990</strain>
    </source>
</reference>
<evidence type="ECO:0000313" key="2">
    <source>
        <dbReference type="Proteomes" id="UP001433268"/>
    </source>
</evidence>
<dbReference type="EMBL" id="JAQQWN010000006">
    <property type="protein sequence ID" value="KAK8080458.1"/>
    <property type="molecule type" value="Genomic_DNA"/>
</dbReference>
<dbReference type="RefSeq" id="XP_066667933.1">
    <property type="nucleotide sequence ID" value="XM_066812591.1"/>
</dbReference>
<accession>A0ABR1WAE2</accession>
<proteinExistence type="predicted"/>
<name>A0ABR1WAE2_9PEZI</name>
<gene>
    <name evidence="1" type="ORF">PG997_008276</name>
</gene>
<dbReference type="Proteomes" id="UP001433268">
    <property type="component" value="Unassembled WGS sequence"/>
</dbReference>
<keyword evidence="2" id="KW-1185">Reference proteome</keyword>
<dbReference type="GeneID" id="92045651"/>
<comment type="caution">
    <text evidence="1">The sequence shown here is derived from an EMBL/GenBank/DDBJ whole genome shotgun (WGS) entry which is preliminary data.</text>
</comment>
<evidence type="ECO:0000313" key="1">
    <source>
        <dbReference type="EMBL" id="KAK8080458.1"/>
    </source>
</evidence>
<protein>
    <submittedName>
        <fullName evidence="1">Uncharacterized protein</fullName>
    </submittedName>
</protein>
<sequence>MSPTSLTKYAVPYSQLVAIRAQQFQSPAGSIHKVHIGNAVQFLKGRWALASYHGETRREFGVVRKQNRVRQSLQLLRRANVQARVLVVVGLAGALLRRGGRAARAASDGHAEDLEARRRAFLRLLQALLEAGLGAVREGHLEHVEVAGPAAGADVVRLDALEGETQRHVVDDVVEALVELGLAAARGVVARDEEVVGAGLRRAARLPEGLPLAALALAGADVPDHVVLGVIGAEARDLLGVRLKAAQGPGRALVHVGGVHGLGGLVLALAEDVGVDRPIDLARLVLDLGGRVPPAIVQVSELVRDVVLVGLRVLGPLAALEHVPLVRLQLLLLLVRVALLPASPAPNGAWRAPPWPSR</sequence>
<organism evidence="1 2">
    <name type="scientific">Apiospora hydei</name>
    <dbReference type="NCBI Taxonomy" id="1337664"/>
    <lineage>
        <taxon>Eukaryota</taxon>
        <taxon>Fungi</taxon>
        <taxon>Dikarya</taxon>
        <taxon>Ascomycota</taxon>
        <taxon>Pezizomycotina</taxon>
        <taxon>Sordariomycetes</taxon>
        <taxon>Xylariomycetidae</taxon>
        <taxon>Amphisphaeriales</taxon>
        <taxon>Apiosporaceae</taxon>
        <taxon>Apiospora</taxon>
    </lineage>
</organism>